<gene>
    <name evidence="1" type="ORF">JF72_15480</name>
</gene>
<dbReference type="HOGENOM" id="CLU_154558_13_0_9"/>
<name>A0A0F4LN24_9LACO</name>
<reference evidence="1 2" key="1">
    <citation type="submission" date="2015-01" db="EMBL/GenBank/DDBJ databases">
        <title>Comparative genomics of the lactic acid bacteria isolated from the honey bee gut.</title>
        <authorList>
            <person name="Ellegaard K.M."/>
            <person name="Tamarit D."/>
            <person name="Javelind E."/>
            <person name="Olofsson T."/>
            <person name="Andersson S.G."/>
            <person name="Vasquez A."/>
        </authorList>
    </citation>
    <scope>NUCLEOTIDE SEQUENCE [LARGE SCALE GENOMIC DNA]</scope>
    <source>
        <strain evidence="1 2">Hma11</strain>
        <plasmid evidence="1">pHma11p1</plasmid>
    </source>
</reference>
<dbReference type="Proteomes" id="UP000033682">
    <property type="component" value="Plasmid pHma11p1"/>
</dbReference>
<dbReference type="RefSeq" id="WP_052726820.1">
    <property type="nucleotide sequence ID" value="NZ_KQ034005.1"/>
</dbReference>
<dbReference type="InterPro" id="IPR013321">
    <property type="entry name" value="Arc_rbn_hlx_hlx"/>
</dbReference>
<accession>A0A0F4LN24</accession>
<protein>
    <recommendedName>
        <fullName evidence="3">Addiction module antitoxin, RelB/DinJ family</fullName>
    </recommendedName>
</protein>
<evidence type="ECO:0000313" key="2">
    <source>
        <dbReference type="Proteomes" id="UP000033682"/>
    </source>
</evidence>
<evidence type="ECO:0000313" key="1">
    <source>
        <dbReference type="EMBL" id="KJY59708.1"/>
    </source>
</evidence>
<dbReference type="AlphaFoldDB" id="A0A0F4LN24"/>
<evidence type="ECO:0008006" key="3">
    <source>
        <dbReference type="Google" id="ProtNLM"/>
    </source>
</evidence>
<geneLocation type="plasmid" evidence="1">
    <name>pHma11p1</name>
</geneLocation>
<keyword evidence="2" id="KW-1185">Reference proteome</keyword>
<keyword evidence="1" id="KW-0614">Plasmid</keyword>
<dbReference type="PATRIC" id="fig|303541.3.peg.122"/>
<sequence length="84" mass="9463">MSKDVKISLSIDKKEKGEISSIFEENGMNLVSGIKLYLKQVQLTRRIAPFTEIQKAISEAENKEFDGSYNSIESFKKAMKSSAK</sequence>
<dbReference type="GO" id="GO:0006355">
    <property type="term" value="P:regulation of DNA-templated transcription"/>
    <property type="evidence" value="ECO:0007669"/>
    <property type="project" value="InterPro"/>
</dbReference>
<comment type="caution">
    <text evidence="1">The sequence shown here is derived from an EMBL/GenBank/DDBJ whole genome shotgun (WGS) entry which is preliminary data.</text>
</comment>
<dbReference type="EMBL" id="JXLG01000016">
    <property type="protein sequence ID" value="KJY59708.1"/>
    <property type="molecule type" value="Genomic_DNA"/>
</dbReference>
<organism evidence="1 2">
    <name type="scientific">Lactobacillus apis</name>
    <dbReference type="NCBI Taxonomy" id="303541"/>
    <lineage>
        <taxon>Bacteria</taxon>
        <taxon>Bacillati</taxon>
        <taxon>Bacillota</taxon>
        <taxon>Bacilli</taxon>
        <taxon>Lactobacillales</taxon>
        <taxon>Lactobacillaceae</taxon>
        <taxon>Lactobacillus</taxon>
    </lineage>
</organism>
<dbReference type="Gene3D" id="1.10.1220.10">
    <property type="entry name" value="Met repressor-like"/>
    <property type="match status" value="1"/>
</dbReference>
<proteinExistence type="predicted"/>